<keyword evidence="1" id="KW-0548">Nucleotidyltransferase</keyword>
<keyword evidence="2" id="KW-1185">Reference proteome</keyword>
<dbReference type="AlphaFoldDB" id="A0AAV4X6E9"/>
<protein>
    <submittedName>
        <fullName evidence="1">Reverse transcriptase</fullName>
    </submittedName>
</protein>
<evidence type="ECO:0000313" key="2">
    <source>
        <dbReference type="Proteomes" id="UP001054837"/>
    </source>
</evidence>
<dbReference type="EMBL" id="BPLQ01015722">
    <property type="protein sequence ID" value="GIY90846.1"/>
    <property type="molecule type" value="Genomic_DNA"/>
</dbReference>
<evidence type="ECO:0000313" key="1">
    <source>
        <dbReference type="EMBL" id="GIY90846.1"/>
    </source>
</evidence>
<name>A0AAV4X6E9_9ARAC</name>
<reference evidence="1 2" key="1">
    <citation type="submission" date="2021-06" db="EMBL/GenBank/DDBJ databases">
        <title>Caerostris darwini draft genome.</title>
        <authorList>
            <person name="Kono N."/>
            <person name="Arakawa K."/>
        </authorList>
    </citation>
    <scope>NUCLEOTIDE SEQUENCE [LARGE SCALE GENOMIC DNA]</scope>
</reference>
<gene>
    <name evidence="1" type="primary">X975_01402</name>
    <name evidence="1" type="ORF">CDAR_549391</name>
</gene>
<organism evidence="1 2">
    <name type="scientific">Caerostris darwini</name>
    <dbReference type="NCBI Taxonomy" id="1538125"/>
    <lineage>
        <taxon>Eukaryota</taxon>
        <taxon>Metazoa</taxon>
        <taxon>Ecdysozoa</taxon>
        <taxon>Arthropoda</taxon>
        <taxon>Chelicerata</taxon>
        <taxon>Arachnida</taxon>
        <taxon>Araneae</taxon>
        <taxon>Araneomorphae</taxon>
        <taxon>Entelegynae</taxon>
        <taxon>Araneoidea</taxon>
        <taxon>Araneidae</taxon>
        <taxon>Caerostris</taxon>
    </lineage>
</organism>
<comment type="caution">
    <text evidence="1">The sequence shown here is derived from an EMBL/GenBank/DDBJ whole genome shotgun (WGS) entry which is preliminary data.</text>
</comment>
<keyword evidence="1" id="KW-0695">RNA-directed DNA polymerase</keyword>
<accession>A0AAV4X6E9</accession>
<dbReference type="Proteomes" id="UP001054837">
    <property type="component" value="Unassembled WGS sequence"/>
</dbReference>
<dbReference type="GO" id="GO:0003964">
    <property type="term" value="F:RNA-directed DNA polymerase activity"/>
    <property type="evidence" value="ECO:0007669"/>
    <property type="project" value="UniProtKB-KW"/>
</dbReference>
<keyword evidence="1" id="KW-0808">Transferase</keyword>
<sequence>MLKVASSEKLADSNFNIPSKIDLLLGAELFYELLRLEQILVPNPNLLFQNVFAFVFNGKVNQLMRGEICCGMIVGDLNETLRNFCEAEGFEELKSKGENCTWEEHYAKTHWKKAG</sequence>
<proteinExistence type="predicted"/>